<dbReference type="AlphaFoldDB" id="A0A1H3WPU5"/>
<sequence length="240" mass="26125">MTETNPTTSVTEQQPKKEGLLANLLLNIVIPTLILTKLSGDDWLGTKWAIVVALAFPLLYGLRDLLQSGKVNFFSALGITSILLTGGISLLELDAKYIAIKEAAIPGLLGIATVLSLYTRWPLVKTLIYNDRILDTSKIAGVLAGNGNESAFERTLQQASWMIAGSFFLSSALNYILAKVLLQSPPGTEAFNEELGKMTALSFPVIALPATIILMLVLFFLFRRIGKLTGLKLEEIMVQQ</sequence>
<dbReference type="RefSeq" id="WP_091385774.1">
    <property type="nucleotide sequence ID" value="NZ_FNQO01000001.1"/>
</dbReference>
<dbReference type="PIRSF" id="PIRSF028137">
    <property type="entry name" value="UCP028137"/>
    <property type="match status" value="1"/>
</dbReference>
<feature type="transmembrane region" description="Helical" evidence="1">
    <location>
        <begin position="44"/>
        <end position="62"/>
    </location>
</feature>
<dbReference type="EMBL" id="FNQO01000001">
    <property type="protein sequence ID" value="SDZ88980.1"/>
    <property type="molecule type" value="Genomic_DNA"/>
</dbReference>
<name>A0A1H3WPU5_9GAMM</name>
<keyword evidence="1" id="KW-1133">Transmembrane helix</keyword>
<evidence type="ECO:0000313" key="2">
    <source>
        <dbReference type="EMBL" id="SDZ88980.1"/>
    </source>
</evidence>
<dbReference type="OrthoDB" id="188353at2"/>
<feature type="transmembrane region" description="Helical" evidence="1">
    <location>
        <begin position="198"/>
        <end position="222"/>
    </location>
</feature>
<dbReference type="STRING" id="658218.SAMN05216562_1026"/>
<keyword evidence="3" id="KW-1185">Reference proteome</keyword>
<organism evidence="2 3">
    <name type="scientific">Microbulbifer marinus</name>
    <dbReference type="NCBI Taxonomy" id="658218"/>
    <lineage>
        <taxon>Bacteria</taxon>
        <taxon>Pseudomonadati</taxon>
        <taxon>Pseudomonadota</taxon>
        <taxon>Gammaproteobacteria</taxon>
        <taxon>Cellvibrionales</taxon>
        <taxon>Microbulbiferaceae</taxon>
        <taxon>Microbulbifer</taxon>
    </lineage>
</organism>
<dbReference type="Proteomes" id="UP000198658">
    <property type="component" value="Unassembled WGS sequence"/>
</dbReference>
<evidence type="ECO:0008006" key="4">
    <source>
        <dbReference type="Google" id="ProtNLM"/>
    </source>
</evidence>
<accession>A0A1H3WPU5</accession>
<dbReference type="NCBIfam" id="NF041646">
    <property type="entry name" value="VC0807_fam"/>
    <property type="match status" value="1"/>
</dbReference>
<evidence type="ECO:0000256" key="1">
    <source>
        <dbReference type="SAM" id="Phobius"/>
    </source>
</evidence>
<feature type="transmembrane region" description="Helical" evidence="1">
    <location>
        <begin position="71"/>
        <end position="91"/>
    </location>
</feature>
<keyword evidence="1" id="KW-0472">Membrane</keyword>
<feature type="transmembrane region" description="Helical" evidence="1">
    <location>
        <begin position="159"/>
        <end position="178"/>
    </location>
</feature>
<proteinExistence type="predicted"/>
<feature type="transmembrane region" description="Helical" evidence="1">
    <location>
        <begin position="103"/>
        <end position="123"/>
    </location>
</feature>
<reference evidence="3" key="1">
    <citation type="submission" date="2016-10" db="EMBL/GenBank/DDBJ databases">
        <authorList>
            <person name="Varghese N."/>
            <person name="Submissions S."/>
        </authorList>
    </citation>
    <scope>NUCLEOTIDE SEQUENCE [LARGE SCALE GENOMIC DNA]</scope>
    <source>
        <strain evidence="3">CGMCC 1.10657</strain>
    </source>
</reference>
<dbReference type="InterPro" id="IPR016870">
    <property type="entry name" value="UCP028137"/>
</dbReference>
<protein>
    <recommendedName>
        <fullName evidence="4">MFS transporter</fullName>
    </recommendedName>
</protein>
<gene>
    <name evidence="2" type="ORF">SAMN05216562_1026</name>
</gene>
<feature type="transmembrane region" description="Helical" evidence="1">
    <location>
        <begin position="20"/>
        <end position="38"/>
    </location>
</feature>
<keyword evidence="1" id="KW-0812">Transmembrane</keyword>
<evidence type="ECO:0000313" key="3">
    <source>
        <dbReference type="Proteomes" id="UP000198658"/>
    </source>
</evidence>